<protein>
    <recommendedName>
        <fullName evidence="6">NADH:ubiquinone oxidoreductase intermediate-associated protein 30 domain-containing protein</fullName>
    </recommendedName>
</protein>
<dbReference type="Pfam" id="PF08547">
    <property type="entry name" value="CIA30"/>
    <property type="match status" value="2"/>
</dbReference>
<dbReference type="OrthoDB" id="42561at2759"/>
<keyword evidence="3" id="KW-0496">Mitochondrion</keyword>
<dbReference type="InterPro" id="IPR039131">
    <property type="entry name" value="NDUFAF1"/>
</dbReference>
<evidence type="ECO:0000313" key="7">
    <source>
        <dbReference type="EMBL" id="KOS38707.1"/>
    </source>
</evidence>
<sequence>MTWHKREGRRDQTSQTFIILSIPFTPPRQQRRLILSNSNSRQTWASPYPEFLNYNYNMFPTRRLAQGGFFRRSADEFGRLSKIAWNTEALHTPTKPYTLLNFEDEGTVTGCKTMADRAVGGFSTASLDYEPAEPSSNTPSHARFHGSISTKLPDNWRVERTGYAAFRNQDRGFWLFGRLVWDVDPYAYLALRIKSDGRRYTVNVQTDAVVETDIHQHRLYTRHHRLRDTPNSQEDYDFQADSPDAVEDLYPSGLPSALSDVPPESTIISTSTSTTTSGSNGWETVLLPFNSFVRTNHGFVIEPQTSLTRQRVKSIGIGLTDRVEGPFDLRIHKIWATNGLSEAEIEEERRICGDNALPLDEGASSGWTHTPKKSIKEESKQQERDSNKKGLKGLKSEWEE</sequence>
<evidence type="ECO:0000313" key="8">
    <source>
        <dbReference type="Proteomes" id="UP000037696"/>
    </source>
</evidence>
<feature type="domain" description="NADH:ubiquinone oxidoreductase intermediate-associated protein 30" evidence="6">
    <location>
        <begin position="279"/>
        <end position="331"/>
    </location>
</feature>
<dbReference type="AlphaFoldDB" id="A0A0M8NWE4"/>
<evidence type="ECO:0000256" key="5">
    <source>
        <dbReference type="SAM" id="MobiDB-lite"/>
    </source>
</evidence>
<feature type="region of interest" description="Disordered" evidence="5">
    <location>
        <begin position="356"/>
        <end position="400"/>
    </location>
</feature>
<dbReference type="InterPro" id="IPR013857">
    <property type="entry name" value="NADH-UbQ_OxRdtase-assoc_prot30"/>
</dbReference>
<proteinExistence type="inferred from homology"/>
<accession>A0A0M8NWE4</accession>
<feature type="domain" description="NADH:ubiquinone oxidoreductase intermediate-associated protein 30" evidence="6">
    <location>
        <begin position="101"/>
        <end position="225"/>
    </location>
</feature>
<dbReference type="InterPro" id="IPR008979">
    <property type="entry name" value="Galactose-bd-like_sf"/>
</dbReference>
<evidence type="ECO:0000256" key="1">
    <source>
        <dbReference type="ARBA" id="ARBA00004173"/>
    </source>
</evidence>
<organism evidence="7 8">
    <name type="scientific">Penicillium nordicum</name>
    <dbReference type="NCBI Taxonomy" id="229535"/>
    <lineage>
        <taxon>Eukaryota</taxon>
        <taxon>Fungi</taxon>
        <taxon>Dikarya</taxon>
        <taxon>Ascomycota</taxon>
        <taxon>Pezizomycotina</taxon>
        <taxon>Eurotiomycetes</taxon>
        <taxon>Eurotiomycetidae</taxon>
        <taxon>Eurotiales</taxon>
        <taxon>Aspergillaceae</taxon>
        <taxon>Penicillium</taxon>
    </lineage>
</organism>
<reference evidence="7 8" key="1">
    <citation type="submission" date="2015-08" db="EMBL/GenBank/DDBJ databases">
        <title>Genome sequencing of Penicillium nordicum.</title>
        <authorList>
            <person name="Nguyen H.D."/>
            <person name="Seifert K.A."/>
        </authorList>
    </citation>
    <scope>NUCLEOTIDE SEQUENCE [LARGE SCALE GENOMIC DNA]</scope>
    <source>
        <strain evidence="7 8">DAOMC 185683</strain>
    </source>
</reference>
<dbReference type="SUPFAM" id="SSF49785">
    <property type="entry name" value="Galactose-binding domain-like"/>
    <property type="match status" value="1"/>
</dbReference>
<dbReference type="PANTHER" id="PTHR13194:SF18">
    <property type="entry name" value="COMPLEX I INTERMEDIATE-ASSOCIATED PROTEIN 30, MITOCHONDRIAL"/>
    <property type="match status" value="1"/>
</dbReference>
<comment type="similarity">
    <text evidence="2">Belongs to the CIA30 family.</text>
</comment>
<dbReference type="GO" id="GO:0006120">
    <property type="term" value="P:mitochondrial electron transport, NADH to ubiquinone"/>
    <property type="evidence" value="ECO:0007669"/>
    <property type="project" value="TreeGrafter"/>
</dbReference>
<comment type="subcellular location">
    <subcellularLocation>
        <location evidence="1">Mitochondrion</location>
    </subcellularLocation>
</comment>
<dbReference type="PANTHER" id="PTHR13194">
    <property type="entry name" value="COMPLEX I INTERMEDIATE-ASSOCIATED PROTEIN 30"/>
    <property type="match status" value="1"/>
</dbReference>
<dbReference type="STRING" id="229535.A0A0M8NWE4"/>
<keyword evidence="8" id="KW-1185">Reference proteome</keyword>
<dbReference type="Proteomes" id="UP000037696">
    <property type="component" value="Unassembled WGS sequence"/>
</dbReference>
<dbReference type="GO" id="GO:0010257">
    <property type="term" value="P:NADH dehydrogenase complex assembly"/>
    <property type="evidence" value="ECO:0007669"/>
    <property type="project" value="TreeGrafter"/>
</dbReference>
<evidence type="ECO:0000256" key="4">
    <source>
        <dbReference type="ARBA" id="ARBA00023186"/>
    </source>
</evidence>
<feature type="compositionally biased region" description="Basic and acidic residues" evidence="5">
    <location>
        <begin position="374"/>
        <end position="400"/>
    </location>
</feature>
<evidence type="ECO:0000256" key="3">
    <source>
        <dbReference type="ARBA" id="ARBA00023128"/>
    </source>
</evidence>
<dbReference type="GO" id="GO:0005739">
    <property type="term" value="C:mitochondrion"/>
    <property type="evidence" value="ECO:0007669"/>
    <property type="project" value="UniProtKB-SubCell"/>
</dbReference>
<dbReference type="EMBL" id="LHQQ01000238">
    <property type="protein sequence ID" value="KOS38707.1"/>
    <property type="molecule type" value="Genomic_DNA"/>
</dbReference>
<evidence type="ECO:0000256" key="2">
    <source>
        <dbReference type="ARBA" id="ARBA00007884"/>
    </source>
</evidence>
<gene>
    <name evidence="7" type="ORF">ACN38_g10468</name>
</gene>
<evidence type="ECO:0000259" key="6">
    <source>
        <dbReference type="Pfam" id="PF08547"/>
    </source>
</evidence>
<keyword evidence="4" id="KW-0143">Chaperone</keyword>
<dbReference type="GO" id="GO:0051082">
    <property type="term" value="F:unfolded protein binding"/>
    <property type="evidence" value="ECO:0007669"/>
    <property type="project" value="TreeGrafter"/>
</dbReference>
<name>A0A0M8NWE4_9EURO</name>
<comment type="caution">
    <text evidence="7">The sequence shown here is derived from an EMBL/GenBank/DDBJ whole genome shotgun (WGS) entry which is preliminary data.</text>
</comment>